<evidence type="ECO:0000313" key="3">
    <source>
        <dbReference type="EMBL" id="KAJ2905914.1"/>
    </source>
</evidence>
<feature type="compositionally biased region" description="Polar residues" evidence="1">
    <location>
        <begin position="18"/>
        <end position="37"/>
    </location>
</feature>
<feature type="region of interest" description="Disordered" evidence="1">
    <location>
        <begin position="81"/>
        <end position="126"/>
    </location>
</feature>
<gene>
    <name evidence="3" type="ORF">MKZ38_003702</name>
</gene>
<accession>A0AAD5RXL6</accession>
<feature type="region of interest" description="Disordered" evidence="1">
    <location>
        <begin position="175"/>
        <end position="206"/>
    </location>
</feature>
<comment type="caution">
    <text evidence="3">The sequence shown here is derived from an EMBL/GenBank/DDBJ whole genome shotgun (WGS) entry which is preliminary data.</text>
</comment>
<evidence type="ECO:0000256" key="1">
    <source>
        <dbReference type="SAM" id="MobiDB-lite"/>
    </source>
</evidence>
<proteinExistence type="predicted"/>
<keyword evidence="4" id="KW-1185">Reference proteome</keyword>
<name>A0AAD5RXL6_9PEZI</name>
<feature type="compositionally biased region" description="Basic residues" evidence="1">
    <location>
        <begin position="187"/>
        <end position="198"/>
    </location>
</feature>
<feature type="region of interest" description="Disordered" evidence="1">
    <location>
        <begin position="1"/>
        <end position="69"/>
    </location>
</feature>
<dbReference type="AlphaFoldDB" id="A0AAD5RXL6"/>
<evidence type="ECO:0000259" key="2">
    <source>
        <dbReference type="Pfam" id="PF15377"/>
    </source>
</evidence>
<evidence type="ECO:0000313" key="4">
    <source>
        <dbReference type="Proteomes" id="UP001201980"/>
    </source>
</evidence>
<protein>
    <recommendedName>
        <fullName evidence="2">DUF4604 domain-containing protein</fullName>
    </recommendedName>
</protein>
<sequence>MPKQQPLEFNRRIPAFLQQMQNAQASQYDQPNPQLTSNRRHGKPRSKSEDAEDAPLVLDHEGNVVEGASVDVHGEVVSLNVAGAEGSSTATGWGTKGKTDEGKNGQSQQDKEGEEDGKREKVASIGNVRKRKAGRVIGGEAEDDADLADDPLAKAIITAQGRSTVLGKDASKLAMEEGKSKKTGEKAKKKKKRAKKIKLSFEEDED</sequence>
<dbReference type="InterPro" id="IPR027911">
    <property type="entry name" value="DUF4604"/>
</dbReference>
<dbReference type="EMBL" id="JAKWBI020000021">
    <property type="protein sequence ID" value="KAJ2905914.1"/>
    <property type="molecule type" value="Genomic_DNA"/>
</dbReference>
<organism evidence="3 4">
    <name type="scientific">Zalerion maritima</name>
    <dbReference type="NCBI Taxonomy" id="339359"/>
    <lineage>
        <taxon>Eukaryota</taxon>
        <taxon>Fungi</taxon>
        <taxon>Dikarya</taxon>
        <taxon>Ascomycota</taxon>
        <taxon>Pezizomycotina</taxon>
        <taxon>Sordariomycetes</taxon>
        <taxon>Lulworthiomycetidae</taxon>
        <taxon>Lulworthiales</taxon>
        <taxon>Lulworthiaceae</taxon>
        <taxon>Zalerion</taxon>
    </lineage>
</organism>
<dbReference type="Proteomes" id="UP001201980">
    <property type="component" value="Unassembled WGS sequence"/>
</dbReference>
<feature type="domain" description="DUF4604" evidence="2">
    <location>
        <begin position="7"/>
        <end position="205"/>
    </location>
</feature>
<dbReference type="Pfam" id="PF15377">
    <property type="entry name" value="DUF4604"/>
    <property type="match status" value="1"/>
</dbReference>
<feature type="compositionally biased region" description="Basic and acidic residues" evidence="1">
    <location>
        <begin position="175"/>
        <end position="186"/>
    </location>
</feature>
<reference evidence="3" key="1">
    <citation type="submission" date="2022-07" db="EMBL/GenBank/DDBJ databases">
        <title>Draft genome sequence of Zalerion maritima ATCC 34329, a (micro)plastics degrading marine fungus.</title>
        <authorList>
            <person name="Paco A."/>
            <person name="Goncalves M.F.M."/>
            <person name="Rocha-Santos T.A.P."/>
            <person name="Alves A."/>
        </authorList>
    </citation>
    <scope>NUCLEOTIDE SEQUENCE</scope>
    <source>
        <strain evidence="3">ATCC 34329</strain>
    </source>
</reference>